<evidence type="ECO:0000256" key="2">
    <source>
        <dbReference type="ARBA" id="ARBA00023108"/>
    </source>
</evidence>
<keyword evidence="1 4" id="KW-0732">Signal</keyword>
<dbReference type="OrthoDB" id="8186595at2759"/>
<dbReference type="InterPro" id="IPR010562">
    <property type="entry name" value="Haemolymph_juvenile_hormone-bd"/>
</dbReference>
<evidence type="ECO:0000256" key="1">
    <source>
        <dbReference type="ARBA" id="ARBA00022729"/>
    </source>
</evidence>
<dbReference type="PANTHER" id="PTHR11008:SF32">
    <property type="entry name" value="CIRCADIAN CLOCK-CONTROLLED PROTEIN DAYWAKE-RELATED"/>
    <property type="match status" value="1"/>
</dbReference>
<feature type="chain" id="PRO_5035727572" evidence="4">
    <location>
        <begin position="19"/>
        <end position="236"/>
    </location>
</feature>
<comment type="caution">
    <text evidence="5">The sequence shown here is derived from an EMBL/GenBank/DDBJ whole genome shotgun (WGS) entry which is preliminary data.</text>
</comment>
<dbReference type="GO" id="GO:0007623">
    <property type="term" value="P:circadian rhythm"/>
    <property type="evidence" value="ECO:0007669"/>
    <property type="project" value="UniProtKB-ARBA"/>
</dbReference>
<evidence type="ECO:0000256" key="4">
    <source>
        <dbReference type="SAM" id="SignalP"/>
    </source>
</evidence>
<organism evidence="5 6">
    <name type="scientific">Arctia plantaginis</name>
    <name type="common">Wood tiger moth</name>
    <name type="synonym">Phalaena plantaginis</name>
    <dbReference type="NCBI Taxonomy" id="874455"/>
    <lineage>
        <taxon>Eukaryota</taxon>
        <taxon>Metazoa</taxon>
        <taxon>Ecdysozoa</taxon>
        <taxon>Arthropoda</taxon>
        <taxon>Hexapoda</taxon>
        <taxon>Insecta</taxon>
        <taxon>Pterygota</taxon>
        <taxon>Neoptera</taxon>
        <taxon>Endopterygota</taxon>
        <taxon>Lepidoptera</taxon>
        <taxon>Glossata</taxon>
        <taxon>Ditrysia</taxon>
        <taxon>Noctuoidea</taxon>
        <taxon>Erebidae</taxon>
        <taxon>Arctiinae</taxon>
        <taxon>Arctia</taxon>
    </lineage>
</organism>
<dbReference type="SMART" id="SM00700">
    <property type="entry name" value="JHBP"/>
    <property type="match status" value="1"/>
</dbReference>
<keyword evidence="2" id="KW-0090">Biological rhythms</keyword>
<dbReference type="EMBL" id="CADEBC010000528">
    <property type="protein sequence ID" value="CAB3246674.1"/>
    <property type="molecule type" value="Genomic_DNA"/>
</dbReference>
<evidence type="ECO:0000313" key="5">
    <source>
        <dbReference type="EMBL" id="CAB3246674.1"/>
    </source>
</evidence>
<accession>A0A8S1ANJ6</accession>
<dbReference type="AlphaFoldDB" id="A0A8S1ANJ6"/>
<keyword evidence="6" id="KW-1185">Reference proteome</keyword>
<feature type="signal peptide" evidence="4">
    <location>
        <begin position="1"/>
        <end position="18"/>
    </location>
</feature>
<evidence type="ECO:0000256" key="3">
    <source>
        <dbReference type="ARBA" id="ARBA00060902"/>
    </source>
</evidence>
<dbReference type="GO" id="GO:0005615">
    <property type="term" value="C:extracellular space"/>
    <property type="evidence" value="ECO:0007669"/>
    <property type="project" value="TreeGrafter"/>
</dbReference>
<protein>
    <submittedName>
        <fullName evidence="5">Uncharacterized protein</fullName>
    </submittedName>
</protein>
<comment type="similarity">
    <text evidence="3">Belongs to the TO family.</text>
</comment>
<dbReference type="FunFam" id="3.15.10.30:FF:000001">
    <property type="entry name" value="Takeout-like protein 1"/>
    <property type="match status" value="1"/>
</dbReference>
<dbReference type="PANTHER" id="PTHR11008">
    <property type="entry name" value="PROTEIN TAKEOUT-LIKE PROTEIN"/>
    <property type="match status" value="1"/>
</dbReference>
<reference evidence="5 6" key="1">
    <citation type="submission" date="2020-04" db="EMBL/GenBank/DDBJ databases">
        <authorList>
            <person name="Wallbank WR R."/>
            <person name="Pardo Diaz C."/>
            <person name="Kozak K."/>
            <person name="Martin S."/>
            <person name="Jiggins C."/>
            <person name="Moest M."/>
            <person name="Warren A I."/>
            <person name="Byers J.R.P. K."/>
            <person name="Montejo-Kovacevich G."/>
            <person name="Yen C E."/>
        </authorList>
    </citation>
    <scope>NUCLEOTIDE SEQUENCE [LARGE SCALE GENOMIC DNA]</scope>
</reference>
<dbReference type="Gene3D" id="3.15.10.30">
    <property type="entry name" value="Haemolymph juvenile hormone binding protein"/>
    <property type="match status" value="1"/>
</dbReference>
<sequence>MKIYLVFLCVVVCRLADGGRAPFITPCQESDLECLKNSAQNAIPILAAGIPDFKIASMDPMHMEQVKTSQAGLEMDFRNTSVTGLKNCKVLNLKRASSRTYLDLKCSVNMVGDYTLGGKLLIMPIEGNGKYTIKIRDIIVKIMFQVGEKTEKDQQYWIVKNWKHSSEVLKGVHFQFNNLFSGNRQLSDAVHQFANENWRDIFQEVAPPIVKAIVAQILEETIKLFDSVPISELVLE</sequence>
<dbReference type="InterPro" id="IPR038606">
    <property type="entry name" value="To_sf"/>
</dbReference>
<proteinExistence type="inferred from homology"/>
<name>A0A8S1ANJ6_ARCPL</name>
<gene>
    <name evidence="5" type="ORF">APLA_LOCUS10960</name>
</gene>
<dbReference type="Proteomes" id="UP000494106">
    <property type="component" value="Unassembled WGS sequence"/>
</dbReference>
<evidence type="ECO:0000313" key="6">
    <source>
        <dbReference type="Proteomes" id="UP000494106"/>
    </source>
</evidence>
<dbReference type="Pfam" id="PF06585">
    <property type="entry name" value="JHBP"/>
    <property type="match status" value="1"/>
</dbReference>